<feature type="chain" id="PRO_5047415717" evidence="2">
    <location>
        <begin position="16"/>
        <end position="236"/>
    </location>
</feature>
<dbReference type="EMBL" id="JAPTHD010000002">
    <property type="protein sequence ID" value="MDV5823292.1"/>
    <property type="molecule type" value="Genomic_DNA"/>
</dbReference>
<evidence type="ECO:0000256" key="1">
    <source>
        <dbReference type="SAM" id="MobiDB-lite"/>
    </source>
</evidence>
<organism evidence="3 4">
    <name type="scientific">Sphingobium naphthae</name>
    <dbReference type="NCBI Taxonomy" id="1886786"/>
    <lineage>
        <taxon>Bacteria</taxon>
        <taxon>Pseudomonadati</taxon>
        <taxon>Pseudomonadota</taxon>
        <taxon>Alphaproteobacteria</taxon>
        <taxon>Sphingomonadales</taxon>
        <taxon>Sphingomonadaceae</taxon>
        <taxon>Sphingobium</taxon>
    </lineage>
</organism>
<sequence length="236" mass="24651">MMIASLMAASPFAAAAQDTGAPALQDAGQVEQIADPAARAQPALPVDDIVTFRDDAAPAIEAPVRTEDSRQSVQAVRQLGPADDGRPVTQLYRGGRTAQPSAPLSFPAQGRTGAVEVVEGRDRCDPGAADAGVPTQCARVIEKRSAEFTKPAPTALSPEQKLLVEGRIRTDHLAPDRRLATRSDVDDPDYQQVAAAALQGAPASAGEKPAQEESETEAQAMQNAVVGGIVDMVQPR</sequence>
<keyword evidence="2" id="KW-0732">Signal</keyword>
<protein>
    <submittedName>
        <fullName evidence="3">Uncharacterized protein</fullName>
    </submittedName>
</protein>
<gene>
    <name evidence="3" type="ORF">O0R41_06750</name>
</gene>
<evidence type="ECO:0000313" key="3">
    <source>
        <dbReference type="EMBL" id="MDV5823292.1"/>
    </source>
</evidence>
<name>A0ABU3ZVB6_9SPHN</name>
<reference evidence="4" key="1">
    <citation type="journal article" date="2022" name="J Environ Chem Eng">
        <title>Biodegradation of petroleum oil using a constructed nonpathogenic and heavy metal-tolerant bacterial consortium isolated from marine sponges.</title>
        <authorList>
            <person name="Dechsakulwatana C."/>
            <person name="Rungsihiranrut A."/>
            <person name="Muangchinda C."/>
            <person name="Ningthoujam R."/>
            <person name="Klankeo P."/>
            <person name="Pinyakong O."/>
        </authorList>
    </citation>
    <scope>NUCLEOTIDE SEQUENCE [LARGE SCALE GENOMIC DNA]</scope>
    <source>
        <strain evidence="4">MO2-4</strain>
    </source>
</reference>
<keyword evidence="4" id="KW-1185">Reference proteome</keyword>
<proteinExistence type="predicted"/>
<comment type="caution">
    <text evidence="3">The sequence shown here is derived from an EMBL/GenBank/DDBJ whole genome shotgun (WGS) entry which is preliminary data.</text>
</comment>
<feature type="signal peptide" evidence="2">
    <location>
        <begin position="1"/>
        <end position="15"/>
    </location>
</feature>
<accession>A0ABU3ZVB6</accession>
<dbReference type="RefSeq" id="WP_317516304.1">
    <property type="nucleotide sequence ID" value="NZ_JAPTHD010000002.1"/>
</dbReference>
<dbReference type="Proteomes" id="UP001185984">
    <property type="component" value="Unassembled WGS sequence"/>
</dbReference>
<evidence type="ECO:0000256" key="2">
    <source>
        <dbReference type="SAM" id="SignalP"/>
    </source>
</evidence>
<evidence type="ECO:0000313" key="4">
    <source>
        <dbReference type="Proteomes" id="UP001185984"/>
    </source>
</evidence>
<feature type="region of interest" description="Disordered" evidence="1">
    <location>
        <begin position="197"/>
        <end position="236"/>
    </location>
</feature>